<dbReference type="SUPFAM" id="SSF74653">
    <property type="entry name" value="TolA/TonB C-terminal domain"/>
    <property type="match status" value="1"/>
</dbReference>
<dbReference type="InterPro" id="IPR037682">
    <property type="entry name" value="TonB_C"/>
</dbReference>
<dbReference type="GO" id="GO:0098797">
    <property type="term" value="C:plasma membrane protein complex"/>
    <property type="evidence" value="ECO:0007669"/>
    <property type="project" value="TreeGrafter"/>
</dbReference>
<evidence type="ECO:0000256" key="3">
    <source>
        <dbReference type="ARBA" id="ARBA00022448"/>
    </source>
</evidence>
<name>A0A2T4TYC8_9BACT</name>
<evidence type="ECO:0000256" key="9">
    <source>
        <dbReference type="ARBA" id="ARBA00023136"/>
    </source>
</evidence>
<dbReference type="PANTHER" id="PTHR33446:SF2">
    <property type="entry name" value="PROTEIN TONB"/>
    <property type="match status" value="1"/>
</dbReference>
<keyword evidence="7" id="KW-0653">Protein transport</keyword>
<reference evidence="14" key="2">
    <citation type="journal article" date="2018" name="Environ. Microbiol.">
        <title>Bloom of a denitrifying methanotroph, 'Candidatus Methylomirabilis limnetica', in a deep stratified lake.</title>
        <authorList>
            <person name="Graf J.S."/>
            <person name="Mayr M.J."/>
            <person name="Marchant H.K."/>
            <person name="Tienken D."/>
            <person name="Hach P.F."/>
            <person name="Brand A."/>
            <person name="Schubert C.J."/>
            <person name="Kuypers M.M."/>
            <person name="Milucka J."/>
        </authorList>
    </citation>
    <scope>NUCLEOTIDE SEQUENCE [LARGE SCALE GENOMIC DNA]</scope>
    <source>
        <strain evidence="14">Zug</strain>
    </source>
</reference>
<keyword evidence="5" id="KW-0997">Cell inner membrane</keyword>
<evidence type="ECO:0000256" key="1">
    <source>
        <dbReference type="ARBA" id="ARBA00004383"/>
    </source>
</evidence>
<evidence type="ECO:0000259" key="12">
    <source>
        <dbReference type="PROSITE" id="PS52015"/>
    </source>
</evidence>
<evidence type="ECO:0000256" key="4">
    <source>
        <dbReference type="ARBA" id="ARBA00022475"/>
    </source>
</evidence>
<evidence type="ECO:0000256" key="8">
    <source>
        <dbReference type="ARBA" id="ARBA00022989"/>
    </source>
</evidence>
<dbReference type="Gene3D" id="3.30.1150.10">
    <property type="match status" value="1"/>
</dbReference>
<keyword evidence="6 11" id="KW-0812">Transmembrane</keyword>
<dbReference type="Pfam" id="PF03544">
    <property type="entry name" value="TonB_C"/>
    <property type="match status" value="1"/>
</dbReference>
<evidence type="ECO:0000313" key="14">
    <source>
        <dbReference type="Proteomes" id="UP000241436"/>
    </source>
</evidence>
<dbReference type="GO" id="GO:0031992">
    <property type="term" value="F:energy transducer activity"/>
    <property type="evidence" value="ECO:0007669"/>
    <property type="project" value="TreeGrafter"/>
</dbReference>
<keyword evidence="3" id="KW-0813">Transport</keyword>
<evidence type="ECO:0000256" key="11">
    <source>
        <dbReference type="SAM" id="Phobius"/>
    </source>
</evidence>
<gene>
    <name evidence="13" type="ORF">CLG94_05380</name>
</gene>
<dbReference type="GO" id="GO:0055085">
    <property type="term" value="P:transmembrane transport"/>
    <property type="evidence" value="ECO:0007669"/>
    <property type="project" value="InterPro"/>
</dbReference>
<keyword evidence="4" id="KW-1003">Cell membrane</keyword>
<reference evidence="13 14" key="1">
    <citation type="submission" date="2017-09" db="EMBL/GenBank/DDBJ databases">
        <title>Bloom of a denitrifying methanotroph, Candidatus Methylomirabilis limnetica, in a deep stratified lake.</title>
        <authorList>
            <person name="Graf J.S."/>
            <person name="Marchant H.K."/>
            <person name="Tienken D."/>
            <person name="Hach P.F."/>
            <person name="Brand A."/>
            <person name="Schubert C.J."/>
            <person name="Kuypers M.M."/>
            <person name="Milucka J."/>
        </authorList>
    </citation>
    <scope>NUCLEOTIDE SEQUENCE [LARGE SCALE GENOMIC DNA]</scope>
    <source>
        <strain evidence="13 14">Zug</strain>
    </source>
</reference>
<feature type="transmembrane region" description="Helical" evidence="11">
    <location>
        <begin position="103"/>
        <end position="124"/>
    </location>
</feature>
<dbReference type="InterPro" id="IPR006260">
    <property type="entry name" value="TonB/TolA_C"/>
</dbReference>
<dbReference type="InterPro" id="IPR051045">
    <property type="entry name" value="TonB-dependent_transducer"/>
</dbReference>
<feature type="domain" description="TonB C-terminal" evidence="12">
    <location>
        <begin position="301"/>
        <end position="391"/>
    </location>
</feature>
<dbReference type="NCBIfam" id="TIGR01352">
    <property type="entry name" value="tonB_Cterm"/>
    <property type="match status" value="1"/>
</dbReference>
<feature type="compositionally biased region" description="Low complexity" evidence="10">
    <location>
        <begin position="186"/>
        <end position="200"/>
    </location>
</feature>
<dbReference type="PANTHER" id="PTHR33446">
    <property type="entry name" value="PROTEIN TONB-RELATED"/>
    <property type="match status" value="1"/>
</dbReference>
<dbReference type="PROSITE" id="PS52015">
    <property type="entry name" value="TONB_CTD"/>
    <property type="match status" value="1"/>
</dbReference>
<organism evidence="13 14">
    <name type="scientific">Candidatus Methylomirabilis limnetica</name>
    <dbReference type="NCBI Taxonomy" id="2033718"/>
    <lineage>
        <taxon>Bacteria</taxon>
        <taxon>Candidatus Methylomirabilota</taxon>
        <taxon>Candidatus Methylomirabilia</taxon>
        <taxon>Candidatus Methylomirabilales</taxon>
        <taxon>Candidatus Methylomirabilaceae</taxon>
        <taxon>Candidatus Methylomirabilis</taxon>
    </lineage>
</organism>
<dbReference type="Proteomes" id="UP000241436">
    <property type="component" value="Unassembled WGS sequence"/>
</dbReference>
<feature type="region of interest" description="Disordered" evidence="10">
    <location>
        <begin position="141"/>
        <end position="298"/>
    </location>
</feature>
<evidence type="ECO:0000256" key="6">
    <source>
        <dbReference type="ARBA" id="ARBA00022692"/>
    </source>
</evidence>
<feature type="compositionally biased region" description="Gly residues" evidence="10">
    <location>
        <begin position="282"/>
        <end position="298"/>
    </location>
</feature>
<keyword evidence="14" id="KW-1185">Reference proteome</keyword>
<evidence type="ECO:0000256" key="10">
    <source>
        <dbReference type="SAM" id="MobiDB-lite"/>
    </source>
</evidence>
<protein>
    <recommendedName>
        <fullName evidence="12">TonB C-terminal domain-containing protein</fullName>
    </recommendedName>
</protein>
<evidence type="ECO:0000313" key="13">
    <source>
        <dbReference type="EMBL" id="PTL36099.1"/>
    </source>
</evidence>
<evidence type="ECO:0000256" key="2">
    <source>
        <dbReference type="ARBA" id="ARBA00006555"/>
    </source>
</evidence>
<comment type="subcellular location">
    <subcellularLocation>
        <location evidence="1">Cell inner membrane</location>
        <topology evidence="1">Single-pass membrane protein</topology>
        <orientation evidence="1">Periplasmic side</orientation>
    </subcellularLocation>
</comment>
<keyword evidence="9 11" id="KW-0472">Membrane</keyword>
<feature type="compositionally biased region" description="Low complexity" evidence="10">
    <location>
        <begin position="264"/>
        <end position="279"/>
    </location>
</feature>
<feature type="compositionally biased region" description="Low complexity" evidence="10">
    <location>
        <begin position="235"/>
        <end position="246"/>
    </location>
</feature>
<evidence type="ECO:0000256" key="7">
    <source>
        <dbReference type="ARBA" id="ARBA00022927"/>
    </source>
</evidence>
<dbReference type="EMBL" id="NVQC01000017">
    <property type="protein sequence ID" value="PTL36099.1"/>
    <property type="molecule type" value="Genomic_DNA"/>
</dbReference>
<evidence type="ECO:0000256" key="5">
    <source>
        <dbReference type="ARBA" id="ARBA00022519"/>
    </source>
</evidence>
<comment type="caution">
    <text evidence="13">The sequence shown here is derived from an EMBL/GenBank/DDBJ whole genome shotgun (WGS) entry which is preliminary data.</text>
</comment>
<feature type="compositionally biased region" description="Gly residues" evidence="10">
    <location>
        <begin position="247"/>
        <end position="263"/>
    </location>
</feature>
<accession>A0A2T4TYC8</accession>
<keyword evidence="8 11" id="KW-1133">Transmembrane helix</keyword>
<comment type="similarity">
    <text evidence="2">Belongs to the TonB family.</text>
</comment>
<dbReference type="AlphaFoldDB" id="A0A2T4TYC8"/>
<dbReference type="GO" id="GO:0015031">
    <property type="term" value="P:protein transport"/>
    <property type="evidence" value="ECO:0007669"/>
    <property type="project" value="UniProtKB-KW"/>
</dbReference>
<proteinExistence type="inferred from homology"/>
<sequence>MRRENDGDRKGSGHLDSVHAQRLTAFSLQPKHLRSYDHRTVCKKKLFARFVMIRYNCFMSPKDSFALGRQGGRTEVDRAPDAIHPVMTFLVGSQARPLSLGRFLLSSTGFHLILAWVIISFGLLTAPSAPRPLVVTLIGSENSEPSAPSGHPDRTRTRQAAAPGKAVPPVNSKAMAQPRVSPPSPVLAASSPARAAEVVEPTTLDERIGGPKAVGMSGSGSRAVDVGTPGSSTAVSLSPGPVLLGPDGDGVGGSGSASRGGAGRLDAALTAPLTPTVTVGSPQGGGTGGGSGRTGSGAAGGGYAAPNYGINPLPRYPPLAREKGYEGTVYLRVLVRADGRVGQLTIDRSSGYEILDREAVDSVKGWAFLPAKKGGKPVESWVLLPVKFALN</sequence>